<dbReference type="AlphaFoldDB" id="A0A2Z7C2P0"/>
<sequence length="212" mass="23450">MRIHLRDVQAMCRTLPQRLRVSCTWDVRDAPAKGGAKRARDMRDDPAKSAAMRARDIRDDVAMSTQEMRDGPATSKTSEDFTNGIFTSRWPEQIPATATARGGVQEDGMGVIELSIQLGITESAYKNQLVMVSVQYGPFSLNIPTESMTIGKSRVPRDSIVMHTSWRSKSDIACAISIGYPRTRTSVESSTAKHRLLHTSGPHPIPPPDDRN</sequence>
<evidence type="ECO:0000313" key="2">
    <source>
        <dbReference type="EMBL" id="KZV40128.1"/>
    </source>
</evidence>
<keyword evidence="3" id="KW-1185">Reference proteome</keyword>
<organism evidence="2 3">
    <name type="scientific">Dorcoceras hygrometricum</name>
    <dbReference type="NCBI Taxonomy" id="472368"/>
    <lineage>
        <taxon>Eukaryota</taxon>
        <taxon>Viridiplantae</taxon>
        <taxon>Streptophyta</taxon>
        <taxon>Embryophyta</taxon>
        <taxon>Tracheophyta</taxon>
        <taxon>Spermatophyta</taxon>
        <taxon>Magnoliopsida</taxon>
        <taxon>eudicotyledons</taxon>
        <taxon>Gunneridae</taxon>
        <taxon>Pentapetalae</taxon>
        <taxon>asterids</taxon>
        <taxon>lamiids</taxon>
        <taxon>Lamiales</taxon>
        <taxon>Gesneriaceae</taxon>
        <taxon>Didymocarpoideae</taxon>
        <taxon>Trichosporeae</taxon>
        <taxon>Loxocarpinae</taxon>
        <taxon>Dorcoceras</taxon>
    </lineage>
</organism>
<feature type="compositionally biased region" description="Basic and acidic residues" evidence="1">
    <location>
        <begin position="38"/>
        <end position="53"/>
    </location>
</feature>
<proteinExistence type="predicted"/>
<feature type="compositionally biased region" description="Pro residues" evidence="1">
    <location>
        <begin position="203"/>
        <end position="212"/>
    </location>
</feature>
<reference evidence="2 3" key="1">
    <citation type="journal article" date="2015" name="Proc. Natl. Acad. Sci. U.S.A.">
        <title>The resurrection genome of Boea hygrometrica: A blueprint for survival of dehydration.</title>
        <authorList>
            <person name="Xiao L."/>
            <person name="Yang G."/>
            <person name="Zhang L."/>
            <person name="Yang X."/>
            <person name="Zhao S."/>
            <person name="Ji Z."/>
            <person name="Zhou Q."/>
            <person name="Hu M."/>
            <person name="Wang Y."/>
            <person name="Chen M."/>
            <person name="Xu Y."/>
            <person name="Jin H."/>
            <person name="Xiao X."/>
            <person name="Hu G."/>
            <person name="Bao F."/>
            <person name="Hu Y."/>
            <person name="Wan P."/>
            <person name="Li L."/>
            <person name="Deng X."/>
            <person name="Kuang T."/>
            <person name="Xiang C."/>
            <person name="Zhu J.K."/>
            <person name="Oliver M.J."/>
            <person name="He Y."/>
        </authorList>
    </citation>
    <scope>NUCLEOTIDE SEQUENCE [LARGE SCALE GENOMIC DNA]</scope>
    <source>
        <strain evidence="3">cv. XS01</strain>
    </source>
</reference>
<accession>A0A2Z7C2P0</accession>
<feature type="region of interest" description="Disordered" evidence="1">
    <location>
        <begin position="32"/>
        <end position="53"/>
    </location>
</feature>
<name>A0A2Z7C2P0_9LAMI</name>
<protein>
    <submittedName>
        <fullName evidence="2">Uncharacterized protein</fullName>
    </submittedName>
</protein>
<evidence type="ECO:0000256" key="1">
    <source>
        <dbReference type="SAM" id="MobiDB-lite"/>
    </source>
</evidence>
<feature type="region of interest" description="Disordered" evidence="1">
    <location>
        <begin position="184"/>
        <end position="212"/>
    </location>
</feature>
<dbReference type="EMBL" id="KV000538">
    <property type="protein sequence ID" value="KZV40128.1"/>
    <property type="molecule type" value="Genomic_DNA"/>
</dbReference>
<evidence type="ECO:0000313" key="3">
    <source>
        <dbReference type="Proteomes" id="UP000250235"/>
    </source>
</evidence>
<gene>
    <name evidence="2" type="ORF">F511_40650</name>
</gene>
<dbReference type="Proteomes" id="UP000250235">
    <property type="component" value="Unassembled WGS sequence"/>
</dbReference>
<feature type="region of interest" description="Disordered" evidence="1">
    <location>
        <begin position="62"/>
        <end position="81"/>
    </location>
</feature>